<evidence type="ECO:0000313" key="3">
    <source>
        <dbReference type="EMBL" id="CAF1303679.1"/>
    </source>
</evidence>
<accession>A0A815DWT1</accession>
<dbReference type="AlphaFoldDB" id="A0A815DWT1"/>
<sequence>MKKKQNHSLTKQINQWEINSIEIIRQKAQDYRKIIVESLQTCINDIEMKFNNLSEQIKQIHKENELNEINLNYLKDKLIKITKKLNNSTKISIEEDSQLFINEISIVVPKSKLLRNNFYFL</sequence>
<dbReference type="EMBL" id="CAJNOM010000177">
    <property type="protein sequence ID" value="CAF1183865.1"/>
    <property type="molecule type" value="Genomic_DNA"/>
</dbReference>
<dbReference type="EMBL" id="CAJNOI010000543">
    <property type="protein sequence ID" value="CAF1303679.1"/>
    <property type="molecule type" value="Genomic_DNA"/>
</dbReference>
<dbReference type="Proteomes" id="UP000663877">
    <property type="component" value="Unassembled WGS sequence"/>
</dbReference>
<dbReference type="EMBL" id="CAJNOM010000903">
    <property type="protein sequence ID" value="CAF1576735.1"/>
    <property type="molecule type" value="Genomic_DNA"/>
</dbReference>
<dbReference type="EMBL" id="CAJNOI010000152">
    <property type="protein sequence ID" value="CAF1134272.1"/>
    <property type="molecule type" value="Genomic_DNA"/>
</dbReference>
<evidence type="ECO:0000313" key="5">
    <source>
        <dbReference type="Proteomes" id="UP000663832"/>
    </source>
</evidence>
<protein>
    <submittedName>
        <fullName evidence="3">Uncharacterized protein</fullName>
    </submittedName>
</protein>
<comment type="caution">
    <text evidence="3">The sequence shown here is derived from an EMBL/GenBank/DDBJ whole genome shotgun (WGS) entry which is preliminary data.</text>
</comment>
<evidence type="ECO:0000313" key="4">
    <source>
        <dbReference type="EMBL" id="CAF1576735.1"/>
    </source>
</evidence>
<evidence type="ECO:0000313" key="6">
    <source>
        <dbReference type="Proteomes" id="UP000663877"/>
    </source>
</evidence>
<reference evidence="3" key="1">
    <citation type="submission" date="2021-02" db="EMBL/GenBank/DDBJ databases">
        <authorList>
            <person name="Nowell W R."/>
        </authorList>
    </citation>
    <scope>NUCLEOTIDE SEQUENCE</scope>
</reference>
<organism evidence="3 6">
    <name type="scientific">Adineta steineri</name>
    <dbReference type="NCBI Taxonomy" id="433720"/>
    <lineage>
        <taxon>Eukaryota</taxon>
        <taxon>Metazoa</taxon>
        <taxon>Spiralia</taxon>
        <taxon>Gnathifera</taxon>
        <taxon>Rotifera</taxon>
        <taxon>Eurotatoria</taxon>
        <taxon>Bdelloidea</taxon>
        <taxon>Adinetida</taxon>
        <taxon>Adinetidae</taxon>
        <taxon>Adineta</taxon>
    </lineage>
</organism>
<dbReference type="Proteomes" id="UP000663832">
    <property type="component" value="Unassembled WGS sequence"/>
</dbReference>
<evidence type="ECO:0000313" key="1">
    <source>
        <dbReference type="EMBL" id="CAF1134272.1"/>
    </source>
</evidence>
<evidence type="ECO:0000313" key="2">
    <source>
        <dbReference type="EMBL" id="CAF1183865.1"/>
    </source>
</evidence>
<name>A0A815DWT1_9BILA</name>
<proteinExistence type="predicted"/>
<keyword evidence="5" id="KW-1185">Reference proteome</keyword>
<gene>
    <name evidence="1" type="ORF">BJG266_LOCUS23181</name>
    <name evidence="3" type="ORF">BJG266_LOCUS32423</name>
    <name evidence="2" type="ORF">QVE165_LOCUS24841</name>
    <name evidence="4" type="ORF">QVE165_LOCUS49494</name>
</gene>